<gene>
    <name evidence="5" type="ORF">WHH00_10450</name>
</gene>
<sequence length="207" mass="22379">MEPITVRVHARDPISEAGVASELRARPEVRVVKTNDSEQVRVVVIVTDSVDDDALTLLRIVQRTGVSRAVLVAGHLDDGDLVKAVETGVVGLVRRSEATPDRLVSVIAAAASGEGSVPPDLLGRLLDQVGKLQRHVLGPRGIMFTGLAPREVEVLRLLADGLDTSEIARKLAYSERTVKNVVHDVTTRLQLRNRSHAVAYALREGLI</sequence>
<dbReference type="Proteomes" id="UP001623384">
    <property type="component" value="Chromosome"/>
</dbReference>
<feature type="domain" description="HTH luxR-type" evidence="4">
    <location>
        <begin position="140"/>
        <end position="205"/>
    </location>
</feature>
<accession>A0ABZ2QZ98</accession>
<keyword evidence="2" id="KW-0238">DNA-binding</keyword>
<dbReference type="PANTHER" id="PTHR43214:SF24">
    <property type="entry name" value="TRANSCRIPTIONAL REGULATORY PROTEIN NARL-RELATED"/>
    <property type="match status" value="1"/>
</dbReference>
<dbReference type="PRINTS" id="PR00038">
    <property type="entry name" value="HTHLUXR"/>
</dbReference>
<protein>
    <submittedName>
        <fullName evidence="5">Response regulator transcription factor</fullName>
    </submittedName>
</protein>
<evidence type="ECO:0000256" key="2">
    <source>
        <dbReference type="ARBA" id="ARBA00023125"/>
    </source>
</evidence>
<evidence type="ECO:0000256" key="1">
    <source>
        <dbReference type="ARBA" id="ARBA00023015"/>
    </source>
</evidence>
<dbReference type="Pfam" id="PF00196">
    <property type="entry name" value="GerE"/>
    <property type="match status" value="1"/>
</dbReference>
<proteinExistence type="predicted"/>
<dbReference type="Gene3D" id="3.40.50.2300">
    <property type="match status" value="1"/>
</dbReference>
<name>A0ABZ2QZ98_9MICC</name>
<keyword evidence="3" id="KW-0804">Transcription</keyword>
<dbReference type="CDD" id="cd06170">
    <property type="entry name" value="LuxR_C_like"/>
    <property type="match status" value="1"/>
</dbReference>
<dbReference type="SUPFAM" id="SSF46894">
    <property type="entry name" value="C-terminal effector domain of the bipartite response regulators"/>
    <property type="match status" value="1"/>
</dbReference>
<keyword evidence="1" id="KW-0805">Transcription regulation</keyword>
<dbReference type="SMART" id="SM00421">
    <property type="entry name" value="HTH_LUXR"/>
    <property type="match status" value="1"/>
</dbReference>
<reference evidence="5 6" key="1">
    <citation type="submission" date="2024-03" db="EMBL/GenBank/DDBJ databases">
        <title>Rhodococcus navarretei sp. nov. and Pseudarthrobacter quantumdoti sp. nov., two new species with the ability to biosynthesize Quantum Dots isolated from soil samples at Union Glacier, Antarctica.</title>
        <authorList>
            <person name="Vargas M."/>
        </authorList>
    </citation>
    <scope>NUCLEOTIDE SEQUENCE [LARGE SCALE GENOMIC DNA]</scope>
    <source>
        <strain evidence="5 6">RC-2-3</strain>
    </source>
</reference>
<dbReference type="InterPro" id="IPR016032">
    <property type="entry name" value="Sig_transdc_resp-reg_C-effctor"/>
</dbReference>
<evidence type="ECO:0000313" key="5">
    <source>
        <dbReference type="EMBL" id="WXK91530.1"/>
    </source>
</evidence>
<dbReference type="RefSeq" id="WP_231455414.1">
    <property type="nucleotide sequence ID" value="NZ_CP148033.1"/>
</dbReference>
<keyword evidence="6" id="KW-1185">Reference proteome</keyword>
<evidence type="ECO:0000256" key="3">
    <source>
        <dbReference type="ARBA" id="ARBA00023163"/>
    </source>
</evidence>
<dbReference type="EMBL" id="CP148033">
    <property type="protein sequence ID" value="WXK91530.1"/>
    <property type="molecule type" value="Genomic_DNA"/>
</dbReference>
<dbReference type="PANTHER" id="PTHR43214">
    <property type="entry name" value="TWO-COMPONENT RESPONSE REGULATOR"/>
    <property type="match status" value="1"/>
</dbReference>
<evidence type="ECO:0000259" key="4">
    <source>
        <dbReference type="PROSITE" id="PS50043"/>
    </source>
</evidence>
<evidence type="ECO:0000313" key="6">
    <source>
        <dbReference type="Proteomes" id="UP001623384"/>
    </source>
</evidence>
<dbReference type="InterPro" id="IPR000792">
    <property type="entry name" value="Tscrpt_reg_LuxR_C"/>
</dbReference>
<dbReference type="InterPro" id="IPR039420">
    <property type="entry name" value="WalR-like"/>
</dbReference>
<organism evidence="5 6">
    <name type="scientific">Pseudarthrobacter quantipunctorum</name>
    <dbReference type="NCBI Taxonomy" id="3128980"/>
    <lineage>
        <taxon>Bacteria</taxon>
        <taxon>Bacillati</taxon>
        <taxon>Actinomycetota</taxon>
        <taxon>Actinomycetes</taxon>
        <taxon>Micrococcales</taxon>
        <taxon>Micrococcaceae</taxon>
        <taxon>Pseudarthrobacter</taxon>
    </lineage>
</organism>
<dbReference type="PROSITE" id="PS50043">
    <property type="entry name" value="HTH_LUXR_2"/>
    <property type="match status" value="1"/>
</dbReference>